<proteinExistence type="inferred from homology"/>
<protein>
    <recommendedName>
        <fullName evidence="9">Protein Asterix</fullName>
    </recommendedName>
</protein>
<name>A0A397TDP6_9GLOM</name>
<dbReference type="Proteomes" id="UP000265703">
    <property type="component" value="Unassembled WGS sequence"/>
</dbReference>
<dbReference type="GO" id="GO:0044183">
    <property type="term" value="F:protein folding chaperone"/>
    <property type="evidence" value="ECO:0007669"/>
    <property type="project" value="InterPro"/>
</dbReference>
<sequence length="111" mass="12158">MSTTSDPRRPNAIVQYSPLTKEIDEIDPDLYGTFSLILSTVGLIFKIKWASWAAFIFGIISLTNEKSSDQDPNGGRTTAFTSILFASSGLAINYMYLFMGIPAPTSPLNKT</sequence>
<reference evidence="7 8" key="1">
    <citation type="submission" date="2018-06" db="EMBL/GenBank/DDBJ databases">
        <title>Comparative genomics reveals the genomic features of Rhizophagus irregularis, R. cerebriforme, R. diaphanum and Gigaspora rosea, and their symbiotic lifestyle signature.</title>
        <authorList>
            <person name="Morin E."/>
            <person name="San Clemente H."/>
            <person name="Chen E.C.H."/>
            <person name="De La Providencia I."/>
            <person name="Hainaut M."/>
            <person name="Kuo A."/>
            <person name="Kohler A."/>
            <person name="Murat C."/>
            <person name="Tang N."/>
            <person name="Roy S."/>
            <person name="Loubradou J."/>
            <person name="Henrissat B."/>
            <person name="Grigoriev I.V."/>
            <person name="Corradi N."/>
            <person name="Roux C."/>
            <person name="Martin F.M."/>
        </authorList>
    </citation>
    <scope>NUCLEOTIDE SEQUENCE [LARGE SCALE GENOMIC DNA]</scope>
    <source>
        <strain evidence="7 8">DAOM 227022</strain>
    </source>
</reference>
<organism evidence="7 8">
    <name type="scientific">Glomus cerebriforme</name>
    <dbReference type="NCBI Taxonomy" id="658196"/>
    <lineage>
        <taxon>Eukaryota</taxon>
        <taxon>Fungi</taxon>
        <taxon>Fungi incertae sedis</taxon>
        <taxon>Mucoromycota</taxon>
        <taxon>Glomeromycotina</taxon>
        <taxon>Glomeromycetes</taxon>
        <taxon>Glomerales</taxon>
        <taxon>Glomeraceae</taxon>
        <taxon>Glomus</taxon>
    </lineage>
</organism>
<feature type="transmembrane region" description="Helical" evidence="6">
    <location>
        <begin position="83"/>
        <end position="101"/>
    </location>
</feature>
<evidence type="ECO:0008006" key="9">
    <source>
        <dbReference type="Google" id="ProtNLM"/>
    </source>
</evidence>
<evidence type="ECO:0000313" key="7">
    <source>
        <dbReference type="EMBL" id="RIA96052.1"/>
    </source>
</evidence>
<dbReference type="PANTHER" id="PTHR13193">
    <property type="entry name" value="CGI-140"/>
    <property type="match status" value="1"/>
</dbReference>
<dbReference type="GO" id="GO:0045048">
    <property type="term" value="P:protein insertion into ER membrane"/>
    <property type="evidence" value="ECO:0007669"/>
    <property type="project" value="InterPro"/>
</dbReference>
<keyword evidence="4 6" id="KW-1133">Transmembrane helix</keyword>
<evidence type="ECO:0000256" key="6">
    <source>
        <dbReference type="SAM" id="Phobius"/>
    </source>
</evidence>
<keyword evidence="3 6" id="KW-0812">Transmembrane</keyword>
<dbReference type="PANTHER" id="PTHR13193:SF0">
    <property type="entry name" value="PAT COMPLEX SUBUNIT ASTERIX"/>
    <property type="match status" value="1"/>
</dbReference>
<comment type="similarity">
    <text evidence="2">Belongs to the Asterix family.</text>
</comment>
<evidence type="ECO:0000256" key="5">
    <source>
        <dbReference type="ARBA" id="ARBA00023136"/>
    </source>
</evidence>
<evidence type="ECO:0000256" key="3">
    <source>
        <dbReference type="ARBA" id="ARBA00022692"/>
    </source>
</evidence>
<comment type="caution">
    <text evidence="7">The sequence shown here is derived from an EMBL/GenBank/DDBJ whole genome shotgun (WGS) entry which is preliminary data.</text>
</comment>
<keyword evidence="8" id="KW-1185">Reference proteome</keyword>
<evidence type="ECO:0000256" key="2">
    <source>
        <dbReference type="ARBA" id="ARBA00009066"/>
    </source>
</evidence>
<feature type="transmembrane region" description="Helical" evidence="6">
    <location>
        <begin position="36"/>
        <end position="62"/>
    </location>
</feature>
<comment type="subcellular location">
    <subcellularLocation>
        <location evidence="1">Membrane</location>
    </subcellularLocation>
</comment>
<keyword evidence="5 6" id="KW-0472">Membrane</keyword>
<evidence type="ECO:0000313" key="8">
    <source>
        <dbReference type="Proteomes" id="UP000265703"/>
    </source>
</evidence>
<dbReference type="InterPro" id="IPR005351">
    <property type="entry name" value="ASTER"/>
</dbReference>
<accession>A0A397TDP6</accession>
<dbReference type="OrthoDB" id="284718at2759"/>
<evidence type="ECO:0000256" key="4">
    <source>
        <dbReference type="ARBA" id="ARBA00022989"/>
    </source>
</evidence>
<gene>
    <name evidence="7" type="ORF">C1645_872313</name>
</gene>
<dbReference type="Pfam" id="PF03669">
    <property type="entry name" value="ASTER"/>
    <property type="match status" value="1"/>
</dbReference>
<dbReference type="GO" id="GO:0005789">
    <property type="term" value="C:endoplasmic reticulum membrane"/>
    <property type="evidence" value="ECO:0007669"/>
    <property type="project" value="InterPro"/>
</dbReference>
<dbReference type="AlphaFoldDB" id="A0A397TDP6"/>
<evidence type="ECO:0000256" key="1">
    <source>
        <dbReference type="ARBA" id="ARBA00004370"/>
    </source>
</evidence>
<dbReference type="EMBL" id="QKYT01000051">
    <property type="protein sequence ID" value="RIA96052.1"/>
    <property type="molecule type" value="Genomic_DNA"/>
</dbReference>
<dbReference type="STRING" id="658196.A0A397TDP6"/>